<proteinExistence type="predicted"/>
<sequence length="95" mass="9898">MTSLNAYGDSSYTLSELAFMISQKAGKQVIYQNMPQSEFEAVLVSISLPAGLAALLADSDAAAAKGALHDDSATLSALIERPTIPVLESLTGIIL</sequence>
<dbReference type="RefSeq" id="WP_074846602.1">
    <property type="nucleotide sequence ID" value="NZ_RBPB01000306.1"/>
</dbReference>
<accession>A0A3M3RZX1</accession>
<dbReference type="InterPro" id="IPR052718">
    <property type="entry name" value="NmrA-type_oxidoreductase"/>
</dbReference>
<reference evidence="1 2" key="1">
    <citation type="submission" date="2018-08" db="EMBL/GenBank/DDBJ databases">
        <title>Recombination of ecologically and evolutionarily significant loci maintains genetic cohesion in the Pseudomonas syringae species complex.</title>
        <authorList>
            <person name="Dillon M."/>
            <person name="Thakur S."/>
            <person name="Almeida R.N.D."/>
            <person name="Weir B.S."/>
            <person name="Guttman D.S."/>
        </authorList>
    </citation>
    <scope>NUCLEOTIDE SEQUENCE [LARGE SCALE GENOMIC DNA]</scope>
    <source>
        <strain evidence="1 2">1089_5</strain>
    </source>
</reference>
<name>A0A3M3RZX1_9PSED</name>
<dbReference type="Proteomes" id="UP000278062">
    <property type="component" value="Unassembled WGS sequence"/>
</dbReference>
<dbReference type="PANTHER" id="PTHR47129:SF1">
    <property type="entry name" value="NMRA-LIKE DOMAIN-CONTAINING PROTEIN"/>
    <property type="match status" value="1"/>
</dbReference>
<dbReference type="AlphaFoldDB" id="A0A3M3RZX1"/>
<comment type="caution">
    <text evidence="1">The sequence shown here is derived from an EMBL/GenBank/DDBJ whole genome shotgun (WGS) entry which is preliminary data.</text>
</comment>
<evidence type="ECO:0000313" key="2">
    <source>
        <dbReference type="Proteomes" id="UP000278062"/>
    </source>
</evidence>
<evidence type="ECO:0000313" key="1">
    <source>
        <dbReference type="EMBL" id="RMO01762.1"/>
    </source>
</evidence>
<dbReference type="Gene3D" id="3.90.25.10">
    <property type="entry name" value="UDP-galactose 4-epimerase, domain 1"/>
    <property type="match status" value="1"/>
</dbReference>
<dbReference type="EMBL" id="RBPL01000022">
    <property type="protein sequence ID" value="RMO01762.1"/>
    <property type="molecule type" value="Genomic_DNA"/>
</dbReference>
<organism evidence="1 2">
    <name type="scientific">Pseudomonas syringae pv. apii</name>
    <dbReference type="NCBI Taxonomy" id="81036"/>
    <lineage>
        <taxon>Bacteria</taxon>
        <taxon>Pseudomonadati</taxon>
        <taxon>Pseudomonadota</taxon>
        <taxon>Gammaproteobacteria</taxon>
        <taxon>Pseudomonadales</taxon>
        <taxon>Pseudomonadaceae</taxon>
        <taxon>Pseudomonas</taxon>
    </lineage>
</organism>
<gene>
    <name evidence="1" type="ORF">ALQ49_04720</name>
</gene>
<protein>
    <submittedName>
        <fullName evidence="1">Uncharacterized protein</fullName>
    </submittedName>
</protein>
<dbReference type="PANTHER" id="PTHR47129">
    <property type="entry name" value="QUINONE OXIDOREDUCTASE 2"/>
    <property type="match status" value="1"/>
</dbReference>